<dbReference type="GeneID" id="59301576"/>
<dbReference type="AlphaFoldDB" id="A0A8H5RZJ0"/>
<gene>
    <name evidence="2" type="ORF">FTJAE_3050</name>
</gene>
<evidence type="ECO:0000313" key="3">
    <source>
        <dbReference type="Proteomes" id="UP000530670"/>
    </source>
</evidence>
<evidence type="ECO:0000256" key="1">
    <source>
        <dbReference type="SAM" id="MobiDB-lite"/>
    </source>
</evidence>
<dbReference type="Proteomes" id="UP000530670">
    <property type="component" value="Unassembled WGS sequence"/>
</dbReference>
<evidence type="ECO:0000313" key="2">
    <source>
        <dbReference type="EMBL" id="KAF5643751.1"/>
    </source>
</evidence>
<comment type="caution">
    <text evidence="2">The sequence shown here is derived from an EMBL/GenBank/DDBJ whole genome shotgun (WGS) entry which is preliminary data.</text>
</comment>
<dbReference type="EMBL" id="JAAQRI010000061">
    <property type="protein sequence ID" value="KAF5643751.1"/>
    <property type="molecule type" value="Genomic_DNA"/>
</dbReference>
<proteinExistence type="predicted"/>
<organism evidence="2 3">
    <name type="scientific">Fusarium tjaetaba</name>
    <dbReference type="NCBI Taxonomy" id="1567544"/>
    <lineage>
        <taxon>Eukaryota</taxon>
        <taxon>Fungi</taxon>
        <taxon>Dikarya</taxon>
        <taxon>Ascomycota</taxon>
        <taxon>Pezizomycotina</taxon>
        <taxon>Sordariomycetes</taxon>
        <taxon>Hypocreomycetidae</taxon>
        <taxon>Hypocreales</taxon>
        <taxon>Nectriaceae</taxon>
        <taxon>Fusarium</taxon>
        <taxon>Fusarium fujikuroi species complex</taxon>
    </lineage>
</organism>
<accession>A0A8H5RZJ0</accession>
<reference evidence="2 3" key="1">
    <citation type="submission" date="2020-05" db="EMBL/GenBank/DDBJ databases">
        <title>Identification and distribution of gene clusters putatively required for synthesis of sphingolipid metabolism inhibitors in phylogenetically diverse species of the filamentous fungus Fusarium.</title>
        <authorList>
            <person name="Kim H.-S."/>
            <person name="Busman M."/>
            <person name="Brown D.W."/>
            <person name="Divon H."/>
            <person name="Uhlig S."/>
            <person name="Proctor R.H."/>
        </authorList>
    </citation>
    <scope>NUCLEOTIDE SEQUENCE [LARGE SCALE GENOMIC DNA]</scope>
    <source>
        <strain evidence="2 3">NRRL 66243</strain>
    </source>
</reference>
<protein>
    <submittedName>
        <fullName evidence="2">Uncharacterized protein</fullName>
    </submittedName>
</protein>
<feature type="compositionally biased region" description="Basic and acidic residues" evidence="1">
    <location>
        <begin position="96"/>
        <end position="126"/>
    </location>
</feature>
<name>A0A8H5RZJ0_9HYPO</name>
<keyword evidence="3" id="KW-1185">Reference proteome</keyword>
<feature type="region of interest" description="Disordered" evidence="1">
    <location>
        <begin position="65"/>
        <end position="138"/>
    </location>
</feature>
<feature type="compositionally biased region" description="Polar residues" evidence="1">
    <location>
        <begin position="65"/>
        <end position="75"/>
    </location>
</feature>
<sequence>MTSWSGVYATATSPSSFFIRATLAPTYEASTSPAAPSCAPLHVWNIVAKVSALYQSNEQQNIAVSSRGNARQQDSAPCIPITQPQQPGLASMDNIHPGHDRVSKTRLDDKGEKKRRQGSENAEHAAPKRPKVSNQNISAQNESHAPAFLHDYSTGRPCLALHPFRLITTFLQVTLTLFTSII</sequence>
<dbReference type="RefSeq" id="XP_037209836.1">
    <property type="nucleotide sequence ID" value="XM_037349306.1"/>
</dbReference>